<evidence type="ECO:0000256" key="5">
    <source>
        <dbReference type="ARBA" id="ARBA00023015"/>
    </source>
</evidence>
<dbReference type="FunFam" id="4.10.1100.10:FF:000001">
    <property type="entry name" value="Squamosa promoter-binding-like protein 14"/>
    <property type="match status" value="1"/>
</dbReference>
<dbReference type="PANTHER" id="PTHR31251:SF208">
    <property type="entry name" value="SQUAMOSA PROMOTER-BINDING-LIKE PROTEIN 18"/>
    <property type="match status" value="1"/>
</dbReference>
<dbReference type="SUPFAM" id="SSF103612">
    <property type="entry name" value="SBT domain"/>
    <property type="match status" value="1"/>
</dbReference>
<dbReference type="PANTHER" id="PTHR31251">
    <property type="entry name" value="SQUAMOSA PROMOTER-BINDING-LIKE PROTEIN 4"/>
    <property type="match status" value="1"/>
</dbReference>
<dbReference type="InterPro" id="IPR036893">
    <property type="entry name" value="SBP_sf"/>
</dbReference>
<feature type="compositionally biased region" description="Low complexity" evidence="10">
    <location>
        <begin position="58"/>
        <end position="71"/>
    </location>
</feature>
<evidence type="ECO:0000259" key="11">
    <source>
        <dbReference type="PROSITE" id="PS51141"/>
    </source>
</evidence>
<evidence type="ECO:0000256" key="2">
    <source>
        <dbReference type="ARBA" id="ARBA00022723"/>
    </source>
</evidence>
<evidence type="ECO:0000256" key="8">
    <source>
        <dbReference type="ARBA" id="ARBA00023242"/>
    </source>
</evidence>
<evidence type="ECO:0000256" key="7">
    <source>
        <dbReference type="ARBA" id="ARBA00023163"/>
    </source>
</evidence>
<dbReference type="Gene3D" id="4.10.1100.10">
    <property type="entry name" value="Transcription factor, SBP-box domain"/>
    <property type="match status" value="1"/>
</dbReference>
<dbReference type="GO" id="GO:0008270">
    <property type="term" value="F:zinc ion binding"/>
    <property type="evidence" value="ECO:0007669"/>
    <property type="project" value="UniProtKB-KW"/>
</dbReference>
<keyword evidence="2" id="KW-0479">Metal-binding</keyword>
<dbReference type="AlphaFoldDB" id="A0A4S8IBD9"/>
<keyword evidence="8" id="KW-0539">Nucleus</keyword>
<dbReference type="Proteomes" id="UP000317650">
    <property type="component" value="Chromosome 2"/>
</dbReference>
<keyword evidence="6" id="KW-0238">DNA-binding</keyword>
<gene>
    <name evidence="12" type="ORF">C4D60_Mb02t07950</name>
</gene>
<dbReference type="InterPro" id="IPR044817">
    <property type="entry name" value="SBP-like"/>
</dbReference>
<evidence type="ECO:0000313" key="13">
    <source>
        <dbReference type="Proteomes" id="UP000317650"/>
    </source>
</evidence>
<dbReference type="InterPro" id="IPR004333">
    <property type="entry name" value="SBP_dom"/>
</dbReference>
<evidence type="ECO:0000256" key="6">
    <source>
        <dbReference type="ARBA" id="ARBA00023125"/>
    </source>
</evidence>
<keyword evidence="13" id="KW-1185">Reference proteome</keyword>
<name>A0A4S8IBD9_MUSBA</name>
<evidence type="ECO:0000313" key="12">
    <source>
        <dbReference type="EMBL" id="THU44492.1"/>
    </source>
</evidence>
<evidence type="ECO:0000256" key="9">
    <source>
        <dbReference type="PROSITE-ProRule" id="PRU00470"/>
    </source>
</evidence>
<evidence type="ECO:0000256" key="1">
    <source>
        <dbReference type="ARBA" id="ARBA00004123"/>
    </source>
</evidence>
<comment type="caution">
    <text evidence="12">The sequence shown here is derived from an EMBL/GenBank/DDBJ whole genome shotgun (WGS) entry which is preliminary data.</text>
</comment>
<reference evidence="12 13" key="1">
    <citation type="journal article" date="2019" name="Nat. Plants">
        <title>Genome sequencing of Musa balbisiana reveals subgenome evolution and function divergence in polyploid bananas.</title>
        <authorList>
            <person name="Yao X."/>
        </authorList>
    </citation>
    <scope>NUCLEOTIDE SEQUENCE [LARGE SCALE GENOMIC DNA]</scope>
    <source>
        <strain evidence="13">cv. DH-PKW</strain>
        <tissue evidence="12">Leaves</tissue>
    </source>
</reference>
<dbReference type="Pfam" id="PF03110">
    <property type="entry name" value="SBP"/>
    <property type="match status" value="1"/>
</dbReference>
<sequence length="393" mass="42530">MEWDYKMPPWDLAELEQSAEPSMGAVVGPSCNLRSQAEGADCSVDLKLGGSPEKWKSQSKTTTAVSSSSPSKRARAPGAGSQNAACSVDGCNSDLSNCREYHRRHKVCEIHSKTPIVMVGGVEQRFCQQCSRFHLLIEFDEVKRSCRKRLDGHNRRRRKPQPESATSANLFPIQQGTRFSTCAHISQAPPTEPNWSAIVKAEKDALYTHHTPLHLIDSQHHFPGSFSCSYKERKQFPFLQDGKAAFSRTAVEASICQPLLNTVPSVESSSSSSSSKLFSDGLTQAINSECALSLLSSPTQTSSISVDHMLPTNRIPVGQPLVPSLQYSSLNPYSGSPASGSVLPTEFSCSGVEDEQAGGVLVSDTDLHCQGIFQIGGEGANDGASPSLHFSWQ</sequence>
<dbReference type="EMBL" id="PYDT01000011">
    <property type="protein sequence ID" value="THU44492.1"/>
    <property type="molecule type" value="Genomic_DNA"/>
</dbReference>
<proteinExistence type="predicted"/>
<feature type="domain" description="SBP-type" evidence="11">
    <location>
        <begin position="83"/>
        <end position="160"/>
    </location>
</feature>
<accession>A0A4S8IBD9</accession>
<organism evidence="12 13">
    <name type="scientific">Musa balbisiana</name>
    <name type="common">Banana</name>
    <dbReference type="NCBI Taxonomy" id="52838"/>
    <lineage>
        <taxon>Eukaryota</taxon>
        <taxon>Viridiplantae</taxon>
        <taxon>Streptophyta</taxon>
        <taxon>Embryophyta</taxon>
        <taxon>Tracheophyta</taxon>
        <taxon>Spermatophyta</taxon>
        <taxon>Magnoliopsida</taxon>
        <taxon>Liliopsida</taxon>
        <taxon>Zingiberales</taxon>
        <taxon>Musaceae</taxon>
        <taxon>Musa</taxon>
    </lineage>
</organism>
<evidence type="ECO:0000256" key="3">
    <source>
        <dbReference type="ARBA" id="ARBA00022771"/>
    </source>
</evidence>
<dbReference type="PROSITE" id="PS51141">
    <property type="entry name" value="ZF_SBP"/>
    <property type="match status" value="1"/>
</dbReference>
<dbReference type="GO" id="GO:0003677">
    <property type="term" value="F:DNA binding"/>
    <property type="evidence" value="ECO:0007669"/>
    <property type="project" value="UniProtKB-KW"/>
</dbReference>
<evidence type="ECO:0000256" key="10">
    <source>
        <dbReference type="SAM" id="MobiDB-lite"/>
    </source>
</evidence>
<keyword evidence="7" id="KW-0804">Transcription</keyword>
<protein>
    <recommendedName>
        <fullName evidence="11">SBP-type domain-containing protein</fullName>
    </recommendedName>
</protein>
<keyword evidence="4" id="KW-0862">Zinc</keyword>
<dbReference type="GO" id="GO:0005634">
    <property type="term" value="C:nucleus"/>
    <property type="evidence" value="ECO:0007669"/>
    <property type="project" value="UniProtKB-SubCell"/>
</dbReference>
<keyword evidence="3 9" id="KW-0863">Zinc-finger</keyword>
<feature type="region of interest" description="Disordered" evidence="10">
    <location>
        <begin position="49"/>
        <end position="86"/>
    </location>
</feature>
<evidence type="ECO:0000256" key="4">
    <source>
        <dbReference type="ARBA" id="ARBA00022833"/>
    </source>
</evidence>
<keyword evidence="5" id="KW-0805">Transcription regulation</keyword>
<comment type="subcellular location">
    <subcellularLocation>
        <location evidence="1">Nucleus</location>
    </subcellularLocation>
</comment>